<sequence length="198" mass="22713">SYTIIDLDPYQKQVYCAKKNKHRKGQNMGVACLDTDEVSSGRSIIKGNVCLAIHELKKMSNCIHCGAMKFQYECPTFCCDNGKVKLAPIEVPDELYELFTSQTEEAKQFRINIRLFNRVKLDKELASARQGVYTFRAQGVVYHDLPSLLPKEDGPRYFQLYFRETEREVENRMGIFPNSSLSKSTVNKLITVLDVNLK</sequence>
<dbReference type="EMBL" id="BKCP01004772">
    <property type="protein sequence ID" value="GER33667.1"/>
    <property type="molecule type" value="Genomic_DNA"/>
</dbReference>
<keyword evidence="2" id="KW-1185">Reference proteome</keyword>
<name>A0A5A7PMX8_STRAF</name>
<protein>
    <submittedName>
        <fullName evidence="1">RING/U-box superfamily protein</fullName>
    </submittedName>
</protein>
<feature type="non-terminal residue" evidence="1">
    <location>
        <position position="1"/>
    </location>
</feature>
<comment type="caution">
    <text evidence="1">The sequence shown here is derived from an EMBL/GenBank/DDBJ whole genome shotgun (WGS) entry which is preliminary data.</text>
</comment>
<dbReference type="PANTHER" id="PTHR45786:SF66">
    <property type="entry name" value="HOOK MOTIF PROTEIN, PUTATIVE-RELATED"/>
    <property type="match status" value="1"/>
</dbReference>
<evidence type="ECO:0000313" key="2">
    <source>
        <dbReference type="Proteomes" id="UP000325081"/>
    </source>
</evidence>
<accession>A0A5A7PMX8</accession>
<dbReference type="OrthoDB" id="911761at2759"/>
<dbReference type="AlphaFoldDB" id="A0A5A7PMX8"/>
<gene>
    <name evidence="1" type="ORF">STAS_09815</name>
</gene>
<proteinExistence type="predicted"/>
<evidence type="ECO:0000313" key="1">
    <source>
        <dbReference type="EMBL" id="GER33667.1"/>
    </source>
</evidence>
<dbReference type="PANTHER" id="PTHR45786">
    <property type="entry name" value="DNA BINDING PROTEIN-LIKE"/>
    <property type="match status" value="1"/>
</dbReference>
<organism evidence="1 2">
    <name type="scientific">Striga asiatica</name>
    <name type="common">Asiatic witchweed</name>
    <name type="synonym">Buchnera asiatica</name>
    <dbReference type="NCBI Taxonomy" id="4170"/>
    <lineage>
        <taxon>Eukaryota</taxon>
        <taxon>Viridiplantae</taxon>
        <taxon>Streptophyta</taxon>
        <taxon>Embryophyta</taxon>
        <taxon>Tracheophyta</taxon>
        <taxon>Spermatophyta</taxon>
        <taxon>Magnoliopsida</taxon>
        <taxon>eudicotyledons</taxon>
        <taxon>Gunneridae</taxon>
        <taxon>Pentapetalae</taxon>
        <taxon>asterids</taxon>
        <taxon>lamiids</taxon>
        <taxon>Lamiales</taxon>
        <taxon>Orobanchaceae</taxon>
        <taxon>Buchnereae</taxon>
        <taxon>Striga</taxon>
    </lineage>
</organism>
<dbReference type="Proteomes" id="UP000325081">
    <property type="component" value="Unassembled WGS sequence"/>
</dbReference>
<reference evidence="2" key="1">
    <citation type="journal article" date="2019" name="Curr. Biol.">
        <title>Genome Sequence of Striga asiatica Provides Insight into the Evolution of Plant Parasitism.</title>
        <authorList>
            <person name="Yoshida S."/>
            <person name="Kim S."/>
            <person name="Wafula E.K."/>
            <person name="Tanskanen J."/>
            <person name="Kim Y.M."/>
            <person name="Honaas L."/>
            <person name="Yang Z."/>
            <person name="Spallek T."/>
            <person name="Conn C.E."/>
            <person name="Ichihashi Y."/>
            <person name="Cheong K."/>
            <person name="Cui S."/>
            <person name="Der J.P."/>
            <person name="Gundlach H."/>
            <person name="Jiao Y."/>
            <person name="Hori C."/>
            <person name="Ishida J.K."/>
            <person name="Kasahara H."/>
            <person name="Kiba T."/>
            <person name="Kim M.S."/>
            <person name="Koo N."/>
            <person name="Laohavisit A."/>
            <person name="Lee Y.H."/>
            <person name="Lumba S."/>
            <person name="McCourt P."/>
            <person name="Mortimer J.C."/>
            <person name="Mutuku J.M."/>
            <person name="Nomura T."/>
            <person name="Sasaki-Sekimoto Y."/>
            <person name="Seto Y."/>
            <person name="Wang Y."/>
            <person name="Wakatake T."/>
            <person name="Sakakibara H."/>
            <person name="Demura T."/>
            <person name="Yamaguchi S."/>
            <person name="Yoneyama K."/>
            <person name="Manabe R.I."/>
            <person name="Nelson D.C."/>
            <person name="Schulman A.H."/>
            <person name="Timko M.P."/>
            <person name="dePamphilis C.W."/>
            <person name="Choi D."/>
            <person name="Shirasu K."/>
        </authorList>
    </citation>
    <scope>NUCLEOTIDE SEQUENCE [LARGE SCALE GENOMIC DNA]</scope>
    <source>
        <strain evidence="2">cv. UVA1</strain>
    </source>
</reference>